<dbReference type="PANTHER" id="PTHR12087">
    <property type="entry name" value="ORIGIN RECOGNITION COMPLEX SUBUNIT 4"/>
    <property type="match status" value="1"/>
</dbReference>
<accession>A0A9N9SXV1</accession>
<dbReference type="Pfam" id="PF00004">
    <property type="entry name" value="AAA"/>
    <property type="match status" value="1"/>
</dbReference>
<dbReference type="SUPFAM" id="SSF52540">
    <property type="entry name" value="P-loop containing nucleoside triphosphate hydrolases"/>
    <property type="match status" value="1"/>
</dbReference>
<name>A0A9N9SXV1_DIABA</name>
<evidence type="ECO:0000259" key="10">
    <source>
        <dbReference type="Pfam" id="PF00004"/>
    </source>
</evidence>
<keyword evidence="8 9" id="KW-0539">Nucleus</keyword>
<evidence type="ECO:0000256" key="8">
    <source>
        <dbReference type="ARBA" id="ARBA00023242"/>
    </source>
</evidence>
<organism evidence="12 13">
    <name type="scientific">Diabrotica balteata</name>
    <name type="common">Banded cucumber beetle</name>
    <dbReference type="NCBI Taxonomy" id="107213"/>
    <lineage>
        <taxon>Eukaryota</taxon>
        <taxon>Metazoa</taxon>
        <taxon>Ecdysozoa</taxon>
        <taxon>Arthropoda</taxon>
        <taxon>Hexapoda</taxon>
        <taxon>Insecta</taxon>
        <taxon>Pterygota</taxon>
        <taxon>Neoptera</taxon>
        <taxon>Endopterygota</taxon>
        <taxon>Coleoptera</taxon>
        <taxon>Polyphaga</taxon>
        <taxon>Cucujiformia</taxon>
        <taxon>Chrysomeloidea</taxon>
        <taxon>Chrysomelidae</taxon>
        <taxon>Galerucinae</taxon>
        <taxon>Diabroticina</taxon>
        <taxon>Diabroticites</taxon>
        <taxon>Diabrotica</taxon>
    </lineage>
</organism>
<protein>
    <recommendedName>
        <fullName evidence="3 9">Origin recognition complex subunit 4</fullName>
    </recommendedName>
</protein>
<dbReference type="OrthoDB" id="343623at2759"/>
<feature type="domain" description="Origin recognition complex subunit 4 C-terminal" evidence="11">
    <location>
        <begin position="228"/>
        <end position="413"/>
    </location>
</feature>
<keyword evidence="13" id="KW-1185">Reference proteome</keyword>
<dbReference type="EMBL" id="OU898278">
    <property type="protein sequence ID" value="CAG9831697.1"/>
    <property type="molecule type" value="Genomic_DNA"/>
</dbReference>
<evidence type="ECO:0000256" key="4">
    <source>
        <dbReference type="ARBA" id="ARBA00022705"/>
    </source>
</evidence>
<sequence length="434" mass="49590">MRSNTSSLDENSLADLRKVLKNNILNNKECTGYIKEKSEVLQLIQRTVQCGESNSALLIGSRSSGKTMMVNQILSELQSISTFTKDSIVVKLHGLVHTDDKLALKSITYQMKLENVVDGKVFGTFAENLSFLLACLRTGEKHTSKSIIFILDEFDLFCFHHNQTLLYNLFDVSQSAQTPVCILGITCRLDVPVLLEKRVKSRFSHRQIILVAGPDDPNKALEYMLDRVRYYLVLPDKCRSDLSKSFKKYWNETVVEKLIKDKKFKQLIQRLVDIDVNESTLKNILIKIIFNIKGPLTINDFQEEINALEIDETVLILQDLSILELCLLIAMKHHAEIYQGKAMNFEMILSRYNKFVKCNSNIQNFPRSVIMKAFEHIQSLELISMISGGGSKTQKEYRFFELLVMPTQISEAIKKNPEVPTEVVQWANSSLTYG</sequence>
<dbReference type="GO" id="GO:0006270">
    <property type="term" value="P:DNA replication initiation"/>
    <property type="evidence" value="ECO:0007669"/>
    <property type="project" value="TreeGrafter"/>
</dbReference>
<keyword evidence="7 9" id="KW-0238">DNA-binding</keyword>
<dbReference type="GO" id="GO:0005664">
    <property type="term" value="C:nuclear origin of replication recognition complex"/>
    <property type="evidence" value="ECO:0007669"/>
    <property type="project" value="TreeGrafter"/>
</dbReference>
<dbReference type="Pfam" id="PF14629">
    <property type="entry name" value="ORC4_C"/>
    <property type="match status" value="1"/>
</dbReference>
<evidence type="ECO:0000313" key="12">
    <source>
        <dbReference type="EMBL" id="CAG9831697.1"/>
    </source>
</evidence>
<dbReference type="GO" id="GO:0016887">
    <property type="term" value="F:ATP hydrolysis activity"/>
    <property type="evidence" value="ECO:0007669"/>
    <property type="project" value="InterPro"/>
</dbReference>
<dbReference type="AlphaFoldDB" id="A0A9N9SXV1"/>
<keyword evidence="4 9" id="KW-0235">DNA replication</keyword>
<dbReference type="FunFam" id="3.40.50.300:FF:000649">
    <property type="entry name" value="Origin recognition complex subunit 4"/>
    <property type="match status" value="1"/>
</dbReference>
<dbReference type="InterPro" id="IPR027417">
    <property type="entry name" value="P-loop_NTPase"/>
</dbReference>
<dbReference type="PIRSF" id="PIRSF007858">
    <property type="entry name" value="ORC4"/>
    <property type="match status" value="1"/>
</dbReference>
<dbReference type="InterPro" id="IPR016527">
    <property type="entry name" value="ORC4"/>
</dbReference>
<evidence type="ECO:0000256" key="9">
    <source>
        <dbReference type="PIRNR" id="PIRNR007858"/>
    </source>
</evidence>
<dbReference type="GO" id="GO:0005737">
    <property type="term" value="C:cytoplasm"/>
    <property type="evidence" value="ECO:0007669"/>
    <property type="project" value="UniProtKB-ARBA"/>
</dbReference>
<comment type="function">
    <text evidence="9">Component of the origin recognition complex (ORC) that binds origins of replication.</text>
</comment>
<keyword evidence="5" id="KW-0547">Nucleotide-binding</keyword>
<evidence type="ECO:0000259" key="11">
    <source>
        <dbReference type="Pfam" id="PF14629"/>
    </source>
</evidence>
<dbReference type="Gene3D" id="3.40.50.300">
    <property type="entry name" value="P-loop containing nucleotide triphosphate hydrolases"/>
    <property type="match status" value="1"/>
</dbReference>
<evidence type="ECO:0000256" key="7">
    <source>
        <dbReference type="ARBA" id="ARBA00023125"/>
    </source>
</evidence>
<feature type="domain" description="ATPase AAA-type core" evidence="10">
    <location>
        <begin position="57"/>
        <end position="206"/>
    </location>
</feature>
<dbReference type="GO" id="GO:0003688">
    <property type="term" value="F:DNA replication origin binding"/>
    <property type="evidence" value="ECO:0007669"/>
    <property type="project" value="TreeGrafter"/>
</dbReference>
<evidence type="ECO:0000256" key="5">
    <source>
        <dbReference type="ARBA" id="ARBA00022741"/>
    </source>
</evidence>
<comment type="subcellular location">
    <subcellularLocation>
        <location evidence="1 9">Nucleus</location>
    </subcellularLocation>
</comment>
<dbReference type="InterPro" id="IPR003959">
    <property type="entry name" value="ATPase_AAA_core"/>
</dbReference>
<evidence type="ECO:0000313" key="13">
    <source>
        <dbReference type="Proteomes" id="UP001153709"/>
    </source>
</evidence>
<keyword evidence="6" id="KW-0067">ATP-binding</keyword>
<evidence type="ECO:0000256" key="3">
    <source>
        <dbReference type="ARBA" id="ARBA00019083"/>
    </source>
</evidence>
<dbReference type="Proteomes" id="UP001153709">
    <property type="component" value="Chromosome 3"/>
</dbReference>
<dbReference type="InterPro" id="IPR032705">
    <property type="entry name" value="ORC4_C"/>
</dbReference>
<dbReference type="PANTHER" id="PTHR12087:SF0">
    <property type="entry name" value="ORIGIN RECOGNITION COMPLEX SUBUNIT 4"/>
    <property type="match status" value="1"/>
</dbReference>
<comment type="similarity">
    <text evidence="2 9">Belongs to the ORC4 family.</text>
</comment>
<evidence type="ECO:0000256" key="1">
    <source>
        <dbReference type="ARBA" id="ARBA00004123"/>
    </source>
</evidence>
<proteinExistence type="inferred from homology"/>
<reference evidence="12" key="1">
    <citation type="submission" date="2022-01" db="EMBL/GenBank/DDBJ databases">
        <authorList>
            <person name="King R."/>
        </authorList>
    </citation>
    <scope>NUCLEOTIDE SEQUENCE</scope>
</reference>
<evidence type="ECO:0000256" key="2">
    <source>
        <dbReference type="ARBA" id="ARBA00005334"/>
    </source>
</evidence>
<evidence type="ECO:0000256" key="6">
    <source>
        <dbReference type="ARBA" id="ARBA00022840"/>
    </source>
</evidence>
<dbReference type="GO" id="GO:0005524">
    <property type="term" value="F:ATP binding"/>
    <property type="evidence" value="ECO:0007669"/>
    <property type="project" value="UniProtKB-KW"/>
</dbReference>
<gene>
    <name evidence="12" type="ORF">DIABBA_LOCUS5267</name>
</gene>